<evidence type="ECO:0000313" key="3">
    <source>
        <dbReference type="EMBL" id="RKP33669.1"/>
    </source>
</evidence>
<organism evidence="3 4">
    <name type="scientific">Dimargaris cristalligena</name>
    <dbReference type="NCBI Taxonomy" id="215637"/>
    <lineage>
        <taxon>Eukaryota</taxon>
        <taxon>Fungi</taxon>
        <taxon>Fungi incertae sedis</taxon>
        <taxon>Zoopagomycota</taxon>
        <taxon>Kickxellomycotina</taxon>
        <taxon>Dimargaritomycetes</taxon>
        <taxon>Dimargaritales</taxon>
        <taxon>Dimargaritaceae</taxon>
        <taxon>Dimargaris</taxon>
    </lineage>
</organism>
<dbReference type="EMBL" id="ML003651">
    <property type="protein sequence ID" value="RKP33669.1"/>
    <property type="molecule type" value="Genomic_DNA"/>
</dbReference>
<protein>
    <submittedName>
        <fullName evidence="3">Uncharacterized protein</fullName>
    </submittedName>
</protein>
<dbReference type="GO" id="GO:0010265">
    <property type="term" value="P:SCF complex assembly"/>
    <property type="evidence" value="ECO:0007669"/>
    <property type="project" value="InterPro"/>
</dbReference>
<gene>
    <name evidence="3" type="ORF">BJ085DRAFT_32093</name>
</gene>
<dbReference type="Gene3D" id="1.25.10.10">
    <property type="entry name" value="Leucine-rich Repeat Variant"/>
    <property type="match status" value="1"/>
</dbReference>
<dbReference type="Proteomes" id="UP000268162">
    <property type="component" value="Unassembled WGS sequence"/>
</dbReference>
<reference evidence="4" key="1">
    <citation type="journal article" date="2018" name="Nat. Microbiol.">
        <title>Leveraging single-cell genomics to expand the fungal tree of life.</title>
        <authorList>
            <person name="Ahrendt S.R."/>
            <person name="Quandt C.A."/>
            <person name="Ciobanu D."/>
            <person name="Clum A."/>
            <person name="Salamov A."/>
            <person name="Andreopoulos B."/>
            <person name="Cheng J.F."/>
            <person name="Woyke T."/>
            <person name="Pelin A."/>
            <person name="Henrissat B."/>
            <person name="Reynolds N.K."/>
            <person name="Benny G.L."/>
            <person name="Smith M.E."/>
            <person name="James T.Y."/>
            <person name="Grigoriev I.V."/>
        </authorList>
    </citation>
    <scope>NUCLEOTIDE SEQUENCE [LARGE SCALE GENOMIC DNA]</scope>
    <source>
        <strain evidence="4">RSA 468</strain>
    </source>
</reference>
<accession>A0A4V1J3Y4</accession>
<proteinExistence type="predicted"/>
<dbReference type="InterPro" id="IPR039852">
    <property type="entry name" value="CAND1/CAND2"/>
</dbReference>
<dbReference type="PANTHER" id="PTHR12696">
    <property type="entry name" value="TIP120"/>
    <property type="match status" value="1"/>
</dbReference>
<evidence type="ECO:0000256" key="1">
    <source>
        <dbReference type="ARBA" id="ARBA00022737"/>
    </source>
</evidence>
<dbReference type="InterPro" id="IPR016024">
    <property type="entry name" value="ARM-type_fold"/>
</dbReference>
<name>A0A4V1J3Y4_9FUNG</name>
<keyword evidence="1" id="KW-0677">Repeat</keyword>
<dbReference type="STRING" id="215637.A0A4V1J3Y4"/>
<dbReference type="InterPro" id="IPR011989">
    <property type="entry name" value="ARM-like"/>
</dbReference>
<keyword evidence="4" id="KW-1185">Reference proteome</keyword>
<keyword evidence="2" id="KW-0833">Ubl conjugation pathway</keyword>
<dbReference type="SUPFAM" id="SSF48371">
    <property type="entry name" value="ARM repeat"/>
    <property type="match status" value="1"/>
</dbReference>
<sequence length="303" mass="33396">MVYSADSSILAHLTKVSSTDTDYRYMAVNDLAQDIKNRPVCTASFDTAPKVIQAIRTLLNDSNGEVQTVTILNLPILARVLPQSAQTELAQVLSANWDEAESPTADHSRLIQEGLNTPFREVQGFALKTFLTDLLPEAPAARNIIQQLLPLTIQRLANLVKVYQSGITPQSSAPLRTEHVAEALDLLSLQSTRFRPHVREFLTESPTYGTIFRSGLWTLLTSPHRVPARGRAQFLLASLLPLLTDGDRQPLLDDLKCLLESATASGSKSASLPATEHYLALFQVLCRHCPALMAIYLPILFPM</sequence>
<evidence type="ECO:0000313" key="4">
    <source>
        <dbReference type="Proteomes" id="UP000268162"/>
    </source>
</evidence>
<dbReference type="AlphaFoldDB" id="A0A4V1J3Y4"/>
<evidence type="ECO:0000256" key="2">
    <source>
        <dbReference type="ARBA" id="ARBA00022786"/>
    </source>
</evidence>